<dbReference type="InterPro" id="IPR004143">
    <property type="entry name" value="BPL_LPL_catalytic"/>
</dbReference>
<dbReference type="AlphaFoldDB" id="A0A3A1Y8Q6"/>
<dbReference type="PANTHER" id="PTHR12835:SF5">
    <property type="entry name" value="BIOTIN--PROTEIN LIGASE"/>
    <property type="match status" value="1"/>
</dbReference>
<protein>
    <recommendedName>
        <fullName evidence="1">BPL/LPL catalytic domain-containing protein</fullName>
    </recommendedName>
</protein>
<dbReference type="EMBL" id="NRJG01000181">
    <property type="protein sequence ID" value="RIY34693.1"/>
    <property type="molecule type" value="Genomic_DNA"/>
</dbReference>
<evidence type="ECO:0000313" key="3">
    <source>
        <dbReference type="Proteomes" id="UP000265916"/>
    </source>
</evidence>
<dbReference type="SUPFAM" id="SSF55681">
    <property type="entry name" value="Class II aaRS and biotin synthetases"/>
    <property type="match status" value="1"/>
</dbReference>
<dbReference type="Proteomes" id="UP000265916">
    <property type="component" value="Unassembled WGS sequence"/>
</dbReference>
<reference evidence="2 3" key="1">
    <citation type="submission" date="2017-08" db="EMBL/GenBank/DDBJ databases">
        <title>Reclassification of Bisgaard taxon 37 and 44.</title>
        <authorList>
            <person name="Christensen H."/>
        </authorList>
    </citation>
    <scope>NUCLEOTIDE SEQUENCE [LARGE SCALE GENOMIC DNA]</scope>
    <source>
        <strain evidence="2 3">111</strain>
    </source>
</reference>
<comment type="caution">
    <text evidence="2">The sequence shown here is derived from an EMBL/GenBank/DDBJ whole genome shotgun (WGS) entry which is preliminary data.</text>
</comment>
<dbReference type="PANTHER" id="PTHR12835">
    <property type="entry name" value="BIOTIN PROTEIN LIGASE"/>
    <property type="match status" value="1"/>
</dbReference>
<evidence type="ECO:0000313" key="2">
    <source>
        <dbReference type="EMBL" id="RIY34693.1"/>
    </source>
</evidence>
<dbReference type="GO" id="GO:0005737">
    <property type="term" value="C:cytoplasm"/>
    <property type="evidence" value="ECO:0007669"/>
    <property type="project" value="TreeGrafter"/>
</dbReference>
<proteinExistence type="predicted"/>
<sequence length="487" mass="56128">MHFMNHSINKTKIIESLSSIRNYTQMNTNSIEKIIPILDCYFMNSIYLNLTQKALSSQSFDNAEQALQQTLLETSNDRTSILQLVEHLASDKIFAKYIDLKNDVANFVQYFETNLQLFKEYAKSLVYIDVNEQYLADAINNINLYTQSSSTEAATVYNFYNLHLDREIFNLAQPYIFTDNKLYPTKLILDNTTIQEYSKNKAKVNCYLLEQTESYLLSLFLFSIDSTNKLAEQLLNKWQNNEKLIINLNTFCQTAGAGRSNKKWLSSMYADITNTIVIPDSFVSKDVAKVISLQTANAIHHTIYNYLTQEHSLFEDTNNNAKSNANTCLSEKPQLHIKWPNDIYFNNKKLSGILITKAKQHYIIGYGVNLLAKNKYQLQYIDQPVTALHNEQVTQKLPLVKYFSLNTSLVDSINIAIVNYLLVQQSFAKDYYQAFNYFSSGDKLIVNNDINNLQTFSHVDENGYLYLIDQHNNLQTHIVPNISIKKA</sequence>
<dbReference type="InterPro" id="IPR045864">
    <property type="entry name" value="aa-tRNA-synth_II/BPL/LPL"/>
</dbReference>
<keyword evidence="3" id="KW-1185">Reference proteome</keyword>
<gene>
    <name evidence="2" type="ORF">CKF58_07830</name>
</gene>
<evidence type="ECO:0000259" key="1">
    <source>
        <dbReference type="Pfam" id="PF03099"/>
    </source>
</evidence>
<dbReference type="Pfam" id="PF03099">
    <property type="entry name" value="BPL_LplA_LipB"/>
    <property type="match status" value="1"/>
</dbReference>
<dbReference type="Gene3D" id="3.30.930.10">
    <property type="entry name" value="Bira Bifunctional Protein, Domain 2"/>
    <property type="match status" value="1"/>
</dbReference>
<accession>A0A3A1Y8Q6</accession>
<dbReference type="GO" id="GO:0004077">
    <property type="term" value="F:biotin--[biotin carboxyl-carrier protein] ligase activity"/>
    <property type="evidence" value="ECO:0007669"/>
    <property type="project" value="TreeGrafter"/>
</dbReference>
<dbReference type="OrthoDB" id="9807064at2"/>
<feature type="domain" description="BPL/LPL catalytic" evidence="1">
    <location>
        <begin position="223"/>
        <end position="369"/>
    </location>
</feature>
<organism evidence="2 3">
    <name type="scientific">Psittacicella hinzii</name>
    <dbReference type="NCBI Taxonomy" id="2028575"/>
    <lineage>
        <taxon>Bacteria</taxon>
        <taxon>Pseudomonadati</taxon>
        <taxon>Pseudomonadota</taxon>
        <taxon>Gammaproteobacteria</taxon>
        <taxon>Pasteurellales</taxon>
        <taxon>Psittacicellaceae</taxon>
        <taxon>Psittacicella</taxon>
    </lineage>
</organism>
<name>A0A3A1Y8Q6_9GAMM</name>